<dbReference type="InterPro" id="IPR040198">
    <property type="entry name" value="Fido_containing"/>
</dbReference>
<feature type="domain" description="Fido" evidence="4">
    <location>
        <begin position="109"/>
        <end position="266"/>
    </location>
</feature>
<gene>
    <name evidence="5" type="ORF">IC230_31110</name>
</gene>
<feature type="active site" evidence="1">
    <location>
        <position position="200"/>
    </location>
</feature>
<name>A0A927B8L5_9BACT</name>
<dbReference type="Pfam" id="PF02661">
    <property type="entry name" value="Fic"/>
    <property type="match status" value="1"/>
</dbReference>
<dbReference type="RefSeq" id="WP_191042987.1">
    <property type="nucleotide sequence ID" value="NZ_JACXAA010000021.1"/>
</dbReference>
<keyword evidence="6" id="KW-1185">Reference proteome</keyword>
<feature type="site" description="Important for autoinhibition of adenylyltransferase activity" evidence="3">
    <location>
        <position position="61"/>
    </location>
</feature>
<evidence type="ECO:0000313" key="6">
    <source>
        <dbReference type="Proteomes" id="UP000653797"/>
    </source>
</evidence>
<dbReference type="PANTHER" id="PTHR13504">
    <property type="entry name" value="FIDO DOMAIN-CONTAINING PROTEIN DDB_G0283145"/>
    <property type="match status" value="1"/>
</dbReference>
<protein>
    <submittedName>
        <fullName evidence="5">Fic family protein</fullName>
    </submittedName>
</protein>
<dbReference type="GO" id="GO:0005524">
    <property type="term" value="F:ATP binding"/>
    <property type="evidence" value="ECO:0007669"/>
    <property type="project" value="UniProtKB-KW"/>
</dbReference>
<dbReference type="Gene3D" id="1.10.3290.10">
    <property type="entry name" value="Fido-like domain"/>
    <property type="match status" value="1"/>
</dbReference>
<feature type="binding site" evidence="2">
    <location>
        <begin position="242"/>
        <end position="243"/>
    </location>
    <ligand>
        <name>ATP</name>
        <dbReference type="ChEBI" id="CHEBI:30616"/>
    </ligand>
</feature>
<keyword evidence="2" id="KW-0067">ATP-binding</keyword>
<dbReference type="InterPro" id="IPR036597">
    <property type="entry name" value="Fido-like_dom_sf"/>
</dbReference>
<organism evidence="5 6">
    <name type="scientific">Spirosoma validum</name>
    <dbReference type="NCBI Taxonomy" id="2771355"/>
    <lineage>
        <taxon>Bacteria</taxon>
        <taxon>Pseudomonadati</taxon>
        <taxon>Bacteroidota</taxon>
        <taxon>Cytophagia</taxon>
        <taxon>Cytophagales</taxon>
        <taxon>Cytophagaceae</taxon>
        <taxon>Spirosoma</taxon>
    </lineage>
</organism>
<evidence type="ECO:0000256" key="2">
    <source>
        <dbReference type="PIRSR" id="PIRSR640198-2"/>
    </source>
</evidence>
<dbReference type="SUPFAM" id="SSF46785">
    <property type="entry name" value="Winged helix' DNA-binding domain"/>
    <property type="match status" value="1"/>
</dbReference>
<dbReference type="InterPro" id="IPR036390">
    <property type="entry name" value="WH_DNA-bd_sf"/>
</dbReference>
<evidence type="ECO:0000256" key="3">
    <source>
        <dbReference type="PIRSR" id="PIRSR640198-3"/>
    </source>
</evidence>
<evidence type="ECO:0000313" key="5">
    <source>
        <dbReference type="EMBL" id="MBD2757364.1"/>
    </source>
</evidence>
<evidence type="ECO:0000259" key="4">
    <source>
        <dbReference type="PROSITE" id="PS51459"/>
    </source>
</evidence>
<dbReference type="SUPFAM" id="SSF140931">
    <property type="entry name" value="Fic-like"/>
    <property type="match status" value="1"/>
</dbReference>
<dbReference type="InterPro" id="IPR003812">
    <property type="entry name" value="Fido"/>
</dbReference>
<comment type="caution">
    <text evidence="5">The sequence shown here is derived from an EMBL/GenBank/DDBJ whole genome shotgun (WGS) entry which is preliminary data.</text>
</comment>
<sequence length="358" mass="41179">MSSENKLEFDFSTMQEVIRRVGLIDAFRGKWGAIEQKNNRYLRELRRVATIESIGSSTRIEGAILTNEEVERLIKNVKITEFKTRDEQEVFGYYEALDLILDHAKEIDLTEAYVKQLHGVLLRYSGKDQRHRGGYKTLSNQVVANYPDGSQRVIFNTTAPHLTETQMYQMIKWVGGSLEGGQIHSLIVIGLFIYEFLSIHPFQDGNGRLSQLLTTLLLLKMGYDFAQYVSFENIIEQRKADYYRALMAGQQHRGTEKEVIGDWIISFLDCLQTLTSRLESKYALYKDKGGYLNERQQQILVTLQEHHPLKVSDLSTRLPHLSINTLKKDLQYMVQQGMLEKLGALKATVYLVKPTKSS</sequence>
<accession>A0A927B8L5</accession>
<dbReference type="PANTHER" id="PTHR13504:SF38">
    <property type="entry name" value="FIDO DOMAIN-CONTAINING PROTEIN"/>
    <property type="match status" value="1"/>
</dbReference>
<proteinExistence type="predicted"/>
<keyword evidence="2" id="KW-0547">Nucleotide-binding</keyword>
<dbReference type="AlphaFoldDB" id="A0A927B8L5"/>
<dbReference type="EMBL" id="JACXAA010000021">
    <property type="protein sequence ID" value="MBD2757364.1"/>
    <property type="molecule type" value="Genomic_DNA"/>
</dbReference>
<evidence type="ECO:0000256" key="1">
    <source>
        <dbReference type="PIRSR" id="PIRSR640198-1"/>
    </source>
</evidence>
<dbReference type="PROSITE" id="PS51459">
    <property type="entry name" value="FIDO"/>
    <property type="match status" value="1"/>
</dbReference>
<reference evidence="5" key="1">
    <citation type="submission" date="2020-09" db="EMBL/GenBank/DDBJ databases">
        <authorList>
            <person name="Kim M.K."/>
        </authorList>
    </citation>
    <scope>NUCLEOTIDE SEQUENCE</scope>
    <source>
        <strain evidence="5">BT704</strain>
    </source>
</reference>
<dbReference type="Proteomes" id="UP000653797">
    <property type="component" value="Unassembled WGS sequence"/>
</dbReference>